<accession>A0A2S9TJ88</accession>
<dbReference type="EMBL" id="NXGI01000002">
    <property type="protein sequence ID" value="PRM98928.1"/>
    <property type="molecule type" value="Genomic_DNA"/>
</dbReference>
<comment type="caution">
    <text evidence="1">The sequence shown here is derived from an EMBL/GenBank/DDBJ whole genome shotgun (WGS) entry which is preliminary data.</text>
</comment>
<evidence type="ECO:0000313" key="2">
    <source>
        <dbReference type="Proteomes" id="UP000239151"/>
    </source>
</evidence>
<protein>
    <submittedName>
        <fullName evidence="1">Uncharacterized protein</fullName>
    </submittedName>
</protein>
<reference evidence="1 2" key="1">
    <citation type="submission" date="2017-09" db="EMBL/GenBank/DDBJ databases">
        <title>Reassesment of A. cryaerophilus.</title>
        <authorList>
            <person name="Perez-Cataluna A."/>
            <person name="Collado L."/>
            <person name="Salgado O."/>
            <person name="Lefinanco V."/>
            <person name="Figueras M.J."/>
        </authorList>
    </citation>
    <scope>NUCLEOTIDE SEQUENCE [LARGE SCALE GENOMIC DNA]</scope>
    <source>
        <strain evidence="1 2">LMG 9065</strain>
    </source>
</reference>
<gene>
    <name evidence="1" type="ORF">CJ670_00935</name>
</gene>
<name>A0A2S9TJ88_9BACT</name>
<proteinExistence type="predicted"/>
<sequence>MFKVIKVIDDKTLVINAGFKKNIIDNYEFLVYEIGEELFDPDTNESLGKLEIIKGTAKPIHIQENMTIIKSNKYNTVEDKKIIKKSNQGLSLFSGTHIEEIIEPREKTIKPFDNPAIGDFVKILNKSIS</sequence>
<dbReference type="Proteomes" id="UP000239151">
    <property type="component" value="Unassembled WGS sequence"/>
</dbReference>
<evidence type="ECO:0000313" key="1">
    <source>
        <dbReference type="EMBL" id="PRM98928.1"/>
    </source>
</evidence>
<organism evidence="1 2">
    <name type="scientific">Aliarcobacter cryaerophilus</name>
    <dbReference type="NCBI Taxonomy" id="28198"/>
    <lineage>
        <taxon>Bacteria</taxon>
        <taxon>Pseudomonadati</taxon>
        <taxon>Campylobacterota</taxon>
        <taxon>Epsilonproteobacteria</taxon>
        <taxon>Campylobacterales</taxon>
        <taxon>Arcobacteraceae</taxon>
        <taxon>Aliarcobacter</taxon>
    </lineage>
</organism>
<dbReference type="AlphaFoldDB" id="A0A2S9TJ88"/>